<dbReference type="PANTHER" id="PTHR35580">
    <property type="entry name" value="CELL SURFACE GLYCOPROTEIN (S-LAYER PROTEIN)-LIKE PROTEIN"/>
    <property type="match status" value="1"/>
</dbReference>
<dbReference type="EMBL" id="PGFA01000004">
    <property type="protein sequence ID" value="PJJ48697.1"/>
    <property type="molecule type" value="Genomic_DNA"/>
</dbReference>
<sequence length="1006" mass="103265">MRTLLPRLFQSRTWLLLILFLLAGRLGRAQTWDAAQALGTSEYNGQAFGQKFVSDGAGHLYLTGNVQGTISLGGRTLTSTDYSSFIAKLDEATGQCQWVLGGVGAADMTVDAAGDLYVAGSFGGRTLTLGTTTLTNTCTNPYGSDLYVAKLSSAGQWLWATQASGPGSKHASNLALDAGGNVYLTGTFGTGATFGTTTLASTGTDIFVAKITAAGQWQWAVKAGSEKMNYTNGLRADASGNVYVTGSFYGATASFGTTVLTNTSNVAGSGASDIFVAKLNPNGQWQWATQAGSYNSDTPCGLTLDAAGNVYVGGFADQGPASFGSITLNNNYSGVAFAAKLNAAGQWQWVAPVSGVGTKTATALTTDAAGNTYLTGFTNSTQLSFGTISLNGSGPNQRTYVAKLNTSGQWQWAQQTGGAGGANAYGLAVDASSNAYVTGFYLEDNVTFGSTTLTSSGAADLFVAKLGSTGQWQWAQQSKGGGSATVSSTAVDAAGNVYVTGSFTGTLSFGSITRTSHTLDDLFVAKRSAAGQWLWVTQTAGTARYGYYSDKGSLAVDAAGNVYLTGCFKGADATFGSTTLSSVGGFDVFVAKLNTAGQWQWATQALGTNDEFGNGIAVDATGHAYVAGSFQGASTTFGSVTVTNPSNGTFEVFAAKLDSDGQWLWASSGGGTGPDAASDIALDALGNAYVSGSTQSPSATFGSATVSNPGYSNAFVAKLSGTGQWQWAAGAGADYAGTAAIAADASGNAYVTGFFSGPATFGSTAFTSSDSSDVFVAKVNSAGQWQWAAQGGMRGSNQGSAIAVDATGTTYVTGSFRSAGGIFGSTTLPYSHRSYYDTFVAQLSPAGQWQWATSVGGTNYTYDLALSSSGQVYVAGDFSGNYGSTTATFGPLTLTSPGAVHTVGYLARLNPIITANHAAVKTQTLTQAFPNPFAHQLTVQLLAPLPGPVEVTAHDVTGRQWLREQVTLPAGQTTLPLPAAVRWPAGVYTLTVRQGTQQQVLKVVRQ</sequence>
<name>A0A2M9ASP6_9BACT</name>
<dbReference type="Gene3D" id="2.80.10.50">
    <property type="match status" value="1"/>
</dbReference>
<gene>
    <name evidence="1" type="ORF">CLV45_4407</name>
</gene>
<dbReference type="Gene3D" id="2.120.10.30">
    <property type="entry name" value="TolB, C-terminal domain"/>
    <property type="match status" value="1"/>
</dbReference>
<evidence type="ECO:0000313" key="2">
    <source>
        <dbReference type="Proteomes" id="UP000228535"/>
    </source>
</evidence>
<dbReference type="InterPro" id="IPR010620">
    <property type="entry name" value="SBBP_repeat"/>
</dbReference>
<keyword evidence="2" id="KW-1185">Reference proteome</keyword>
<dbReference type="AlphaFoldDB" id="A0A2M9ASP6"/>
<dbReference type="OrthoDB" id="610424at2"/>
<dbReference type="InterPro" id="IPR052918">
    <property type="entry name" value="Motility_Chemotaxis_Reg"/>
</dbReference>
<dbReference type="PANTHER" id="PTHR35580:SF1">
    <property type="entry name" value="PHYTASE-LIKE DOMAIN-CONTAINING PROTEIN"/>
    <property type="match status" value="1"/>
</dbReference>
<dbReference type="Proteomes" id="UP000228535">
    <property type="component" value="Unassembled WGS sequence"/>
</dbReference>
<reference evidence="1 2" key="1">
    <citation type="submission" date="2017-11" db="EMBL/GenBank/DDBJ databases">
        <title>Genomic Encyclopedia of Archaeal and Bacterial Type Strains, Phase II (KMG-II): From Individual Species to Whole Genera.</title>
        <authorList>
            <person name="Goeker M."/>
        </authorList>
    </citation>
    <scope>NUCLEOTIDE SEQUENCE [LARGE SCALE GENOMIC DNA]</scope>
    <source>
        <strain evidence="1 2">DSM 11115</strain>
    </source>
</reference>
<dbReference type="InterPro" id="IPR026444">
    <property type="entry name" value="Secre_tail"/>
</dbReference>
<proteinExistence type="predicted"/>
<accession>A0A2M9ASP6</accession>
<dbReference type="Pfam" id="PF06739">
    <property type="entry name" value="SBBP"/>
    <property type="match status" value="1"/>
</dbReference>
<dbReference type="RefSeq" id="WP_100338627.1">
    <property type="nucleotide sequence ID" value="NZ_PGFA01000004.1"/>
</dbReference>
<dbReference type="NCBIfam" id="TIGR04183">
    <property type="entry name" value="Por_Secre_tail"/>
    <property type="match status" value="1"/>
</dbReference>
<dbReference type="SUPFAM" id="SSF63829">
    <property type="entry name" value="Calcium-dependent phosphotriesterase"/>
    <property type="match status" value="2"/>
</dbReference>
<dbReference type="InterPro" id="IPR011042">
    <property type="entry name" value="6-blade_b-propeller_TolB-like"/>
</dbReference>
<protein>
    <submittedName>
        <fullName evidence="1">Putative secreted protein (Por secretion system target)</fullName>
    </submittedName>
</protein>
<dbReference type="Gene3D" id="2.40.10.500">
    <property type="match status" value="1"/>
</dbReference>
<evidence type="ECO:0000313" key="1">
    <source>
        <dbReference type="EMBL" id="PJJ48697.1"/>
    </source>
</evidence>
<organism evidence="1 2">
    <name type="scientific">Hymenobacter chitinivorans DSM 11115</name>
    <dbReference type="NCBI Taxonomy" id="1121954"/>
    <lineage>
        <taxon>Bacteria</taxon>
        <taxon>Pseudomonadati</taxon>
        <taxon>Bacteroidota</taxon>
        <taxon>Cytophagia</taxon>
        <taxon>Cytophagales</taxon>
        <taxon>Hymenobacteraceae</taxon>
        <taxon>Hymenobacter</taxon>
    </lineage>
</organism>
<comment type="caution">
    <text evidence="1">The sequence shown here is derived from an EMBL/GenBank/DDBJ whole genome shotgun (WGS) entry which is preliminary data.</text>
</comment>